<name>A0A9E2S5B4_9BACT</name>
<dbReference type="EMBL" id="JAHSPG010000001">
    <property type="protein sequence ID" value="MBV4356036.1"/>
    <property type="molecule type" value="Genomic_DNA"/>
</dbReference>
<accession>A0A9E2S5B4</accession>
<dbReference type="Proteomes" id="UP000812270">
    <property type="component" value="Unassembled WGS sequence"/>
</dbReference>
<organism evidence="2 3">
    <name type="scientific">Pinibacter aurantiacus</name>
    <dbReference type="NCBI Taxonomy" id="2851599"/>
    <lineage>
        <taxon>Bacteria</taxon>
        <taxon>Pseudomonadati</taxon>
        <taxon>Bacteroidota</taxon>
        <taxon>Chitinophagia</taxon>
        <taxon>Chitinophagales</taxon>
        <taxon>Chitinophagaceae</taxon>
        <taxon>Pinibacter</taxon>
    </lineage>
</organism>
<comment type="caution">
    <text evidence="2">The sequence shown here is derived from an EMBL/GenBank/DDBJ whole genome shotgun (WGS) entry which is preliminary data.</text>
</comment>
<evidence type="ECO:0000313" key="2">
    <source>
        <dbReference type="EMBL" id="MBV4356036.1"/>
    </source>
</evidence>
<reference evidence="2" key="1">
    <citation type="submission" date="2021-06" db="EMBL/GenBank/DDBJ databases">
        <authorList>
            <person name="Huq M.A."/>
        </authorList>
    </citation>
    <scope>NUCLEOTIDE SEQUENCE</scope>
    <source>
        <strain evidence="2">MAH-26</strain>
    </source>
</reference>
<gene>
    <name evidence="2" type="ORF">KTO63_02680</name>
</gene>
<evidence type="ECO:0000256" key="1">
    <source>
        <dbReference type="SAM" id="SignalP"/>
    </source>
</evidence>
<dbReference type="AlphaFoldDB" id="A0A9E2S5B4"/>
<sequence length="174" mass="19252">MKKLFFSVLTITGMLFANTSNAQNQYVALSGKSYDPNAATSSSEGMATLANTNQKAYKNFVSHYSNINDISVTDGKKTSIVVFKNAGILTRVCYSKKGECLNTIRYYDPAMLPQSVKDAIKADYAGYSIFGVTEVTVGEKTGYLVKIQNEKYWKTIKVVDGETEETEKFEKANP</sequence>
<evidence type="ECO:0000313" key="3">
    <source>
        <dbReference type="Proteomes" id="UP000812270"/>
    </source>
</evidence>
<proteinExistence type="predicted"/>
<dbReference type="RefSeq" id="WP_217789577.1">
    <property type="nucleotide sequence ID" value="NZ_JAHSPG010000001.1"/>
</dbReference>
<evidence type="ECO:0008006" key="4">
    <source>
        <dbReference type="Google" id="ProtNLM"/>
    </source>
</evidence>
<feature type="signal peptide" evidence="1">
    <location>
        <begin position="1"/>
        <end position="22"/>
    </location>
</feature>
<feature type="chain" id="PRO_5039096349" description="Beta-lactamase-inhibitor-like PepSY-like domain-containing protein" evidence="1">
    <location>
        <begin position="23"/>
        <end position="174"/>
    </location>
</feature>
<keyword evidence="1" id="KW-0732">Signal</keyword>
<protein>
    <recommendedName>
        <fullName evidence="4">Beta-lactamase-inhibitor-like PepSY-like domain-containing protein</fullName>
    </recommendedName>
</protein>
<keyword evidence="3" id="KW-1185">Reference proteome</keyword>